<dbReference type="PANTHER" id="PTHR12526">
    <property type="entry name" value="GLYCOSYLTRANSFERASE"/>
    <property type="match status" value="1"/>
</dbReference>
<evidence type="ECO:0000259" key="3">
    <source>
        <dbReference type="Pfam" id="PF13439"/>
    </source>
</evidence>
<dbReference type="Pfam" id="PF00534">
    <property type="entry name" value="Glycos_transf_1"/>
    <property type="match status" value="1"/>
</dbReference>
<dbReference type="AlphaFoldDB" id="A0A7V0Z7E8"/>
<dbReference type="CDD" id="cd03801">
    <property type="entry name" value="GT4_PimA-like"/>
    <property type="match status" value="1"/>
</dbReference>
<organism evidence="4">
    <name type="scientific">candidate division WOR-3 bacterium</name>
    <dbReference type="NCBI Taxonomy" id="2052148"/>
    <lineage>
        <taxon>Bacteria</taxon>
        <taxon>Bacteria division WOR-3</taxon>
    </lineage>
</organism>
<comment type="caution">
    <text evidence="4">The sequence shown here is derived from an EMBL/GenBank/DDBJ whole genome shotgun (WGS) entry which is preliminary data.</text>
</comment>
<feature type="transmembrane region" description="Helical" evidence="1">
    <location>
        <begin position="93"/>
        <end position="117"/>
    </location>
</feature>
<accession>A0A7V0Z7E8</accession>
<dbReference type="Pfam" id="PF13439">
    <property type="entry name" value="Glyco_transf_4"/>
    <property type="match status" value="1"/>
</dbReference>
<dbReference type="Gene3D" id="3.40.50.2000">
    <property type="entry name" value="Glycogen Phosphorylase B"/>
    <property type="match status" value="2"/>
</dbReference>
<sequence>MKRLNIVFAADYIAPSPGAFIRSLKLLSTRVIEDGGKVAYLFSESREYLSELKKYGKIYICKNTANRKFSVSAVLNMARAIKETRATIVHIQFLGLAYLISAILLKPIFSFKIIVHYRNPPVSLLNKPKLYHKFSPLFYYFLNTFFIDANIVISKSIKNILVSHNFTKSDKIFVIYNGIYPQEIKASYSQAEHKIKDMLRISVKNKVLIGMIANFSPQKDHLTVLKAASILTKKFPNLLFLFIGSNKIAEGYGFMERAKTYVMKNSLENYVYFAGEVKNIYDIIPRFDIGILISNFEGFGNAIVECAIAGKPVIGSAVGGITEIIEDGNNGFLIKPGDYEALAKKIELLVTNENLRKKIGARAKKDALRRFTITNWINNLILLYNKLLSGK</sequence>
<keyword evidence="4" id="KW-0808">Transferase</keyword>
<feature type="domain" description="Glycosyl transferase family 1" evidence="2">
    <location>
        <begin position="204"/>
        <end position="365"/>
    </location>
</feature>
<evidence type="ECO:0000313" key="4">
    <source>
        <dbReference type="EMBL" id="HDY60057.1"/>
    </source>
</evidence>
<reference evidence="4" key="1">
    <citation type="journal article" date="2020" name="mSystems">
        <title>Genome- and Community-Level Interaction Insights into Carbon Utilization and Element Cycling Functions of Hydrothermarchaeota in Hydrothermal Sediment.</title>
        <authorList>
            <person name="Zhou Z."/>
            <person name="Liu Y."/>
            <person name="Xu W."/>
            <person name="Pan J."/>
            <person name="Luo Z.H."/>
            <person name="Li M."/>
        </authorList>
    </citation>
    <scope>NUCLEOTIDE SEQUENCE [LARGE SCALE GENOMIC DNA]</scope>
    <source>
        <strain evidence="4">SpSt-258</strain>
    </source>
</reference>
<dbReference type="InterPro" id="IPR001296">
    <property type="entry name" value="Glyco_trans_1"/>
</dbReference>
<dbReference type="PANTHER" id="PTHR12526:SF630">
    <property type="entry name" value="GLYCOSYLTRANSFERASE"/>
    <property type="match status" value="1"/>
</dbReference>
<protein>
    <submittedName>
        <fullName evidence="4">Glycosyltransferase family 1 protein</fullName>
    </submittedName>
</protein>
<keyword evidence="1" id="KW-0812">Transmembrane</keyword>
<name>A0A7V0Z7E8_UNCW3</name>
<keyword evidence="1" id="KW-0472">Membrane</keyword>
<gene>
    <name evidence="4" type="ORF">ENP86_11030</name>
</gene>
<dbReference type="SUPFAM" id="SSF53756">
    <property type="entry name" value="UDP-Glycosyltransferase/glycogen phosphorylase"/>
    <property type="match status" value="1"/>
</dbReference>
<evidence type="ECO:0000259" key="2">
    <source>
        <dbReference type="Pfam" id="PF00534"/>
    </source>
</evidence>
<dbReference type="EMBL" id="DSKY01000022">
    <property type="protein sequence ID" value="HDY60057.1"/>
    <property type="molecule type" value="Genomic_DNA"/>
</dbReference>
<dbReference type="InterPro" id="IPR028098">
    <property type="entry name" value="Glyco_trans_4-like_N"/>
</dbReference>
<proteinExistence type="predicted"/>
<feature type="domain" description="Glycosyltransferase subfamily 4-like N-terminal" evidence="3">
    <location>
        <begin position="57"/>
        <end position="181"/>
    </location>
</feature>
<keyword evidence="1" id="KW-1133">Transmembrane helix</keyword>
<dbReference type="GO" id="GO:0016757">
    <property type="term" value="F:glycosyltransferase activity"/>
    <property type="evidence" value="ECO:0007669"/>
    <property type="project" value="InterPro"/>
</dbReference>
<evidence type="ECO:0000256" key="1">
    <source>
        <dbReference type="SAM" id="Phobius"/>
    </source>
</evidence>